<sequence>MEAVAEDYARGDARLQFLRKDPKGWQVFYDGLAAHSALGSSLTFRGFQMKRPTVYALEESLRQLQVPTLIMIGDEDEPCVESAVFMKRCILNAGLSVFPQSGHTINLEEPDLYNRTMLDFMTAVEAGRWGK</sequence>
<evidence type="ECO:0000313" key="1">
    <source>
        <dbReference type="EMBL" id="SVD57899.1"/>
    </source>
</evidence>
<gene>
    <name evidence="1" type="ORF">METZ01_LOCUS410753</name>
</gene>
<proteinExistence type="predicted"/>
<organism evidence="1">
    <name type="scientific">marine metagenome</name>
    <dbReference type="NCBI Taxonomy" id="408172"/>
    <lineage>
        <taxon>unclassified sequences</taxon>
        <taxon>metagenomes</taxon>
        <taxon>ecological metagenomes</taxon>
    </lineage>
</organism>
<accession>A0A382WGV6</accession>
<protein>
    <recommendedName>
        <fullName evidence="2">AB hydrolase-1 domain-containing protein</fullName>
    </recommendedName>
</protein>
<name>A0A382WGV6_9ZZZZ</name>
<reference evidence="1" key="1">
    <citation type="submission" date="2018-05" db="EMBL/GenBank/DDBJ databases">
        <authorList>
            <person name="Lanie J.A."/>
            <person name="Ng W.-L."/>
            <person name="Kazmierczak K.M."/>
            <person name="Andrzejewski T.M."/>
            <person name="Davidsen T.M."/>
            <person name="Wayne K.J."/>
            <person name="Tettelin H."/>
            <person name="Glass J.I."/>
            <person name="Rusch D."/>
            <person name="Podicherti R."/>
            <person name="Tsui H.-C.T."/>
            <person name="Winkler M.E."/>
        </authorList>
    </citation>
    <scope>NUCLEOTIDE SEQUENCE</scope>
</reference>
<dbReference type="AlphaFoldDB" id="A0A382WGV6"/>
<dbReference type="SUPFAM" id="SSF53474">
    <property type="entry name" value="alpha/beta-Hydrolases"/>
    <property type="match status" value="1"/>
</dbReference>
<dbReference type="Gene3D" id="3.40.50.1820">
    <property type="entry name" value="alpha/beta hydrolase"/>
    <property type="match status" value="1"/>
</dbReference>
<dbReference type="InterPro" id="IPR029058">
    <property type="entry name" value="AB_hydrolase_fold"/>
</dbReference>
<dbReference type="EMBL" id="UINC01159674">
    <property type="protein sequence ID" value="SVD57899.1"/>
    <property type="molecule type" value="Genomic_DNA"/>
</dbReference>
<evidence type="ECO:0008006" key="2">
    <source>
        <dbReference type="Google" id="ProtNLM"/>
    </source>
</evidence>